<keyword evidence="3 6" id="KW-0812">Transmembrane</keyword>
<dbReference type="Proteomes" id="UP000190092">
    <property type="component" value="Unassembled WGS sequence"/>
</dbReference>
<dbReference type="InterPro" id="IPR015414">
    <property type="entry name" value="TMEM64"/>
</dbReference>
<feature type="transmembrane region" description="Helical" evidence="6">
    <location>
        <begin position="159"/>
        <end position="182"/>
    </location>
</feature>
<dbReference type="GO" id="GO:0005886">
    <property type="term" value="C:plasma membrane"/>
    <property type="evidence" value="ECO:0007669"/>
    <property type="project" value="UniProtKB-SubCell"/>
</dbReference>
<dbReference type="AlphaFoldDB" id="A0A1T4SAQ1"/>
<feature type="transmembrane region" description="Helical" evidence="6">
    <location>
        <begin position="202"/>
        <end position="222"/>
    </location>
</feature>
<organism evidence="8 9">
    <name type="scientific">Enhydrobacter aerosaccus</name>
    <dbReference type="NCBI Taxonomy" id="225324"/>
    <lineage>
        <taxon>Bacteria</taxon>
        <taxon>Pseudomonadati</taxon>
        <taxon>Pseudomonadota</taxon>
        <taxon>Alphaproteobacteria</taxon>
        <taxon>Hyphomicrobiales</taxon>
        <taxon>Enhydrobacter</taxon>
    </lineage>
</organism>
<evidence type="ECO:0000259" key="7">
    <source>
        <dbReference type="Pfam" id="PF09335"/>
    </source>
</evidence>
<feature type="domain" description="VTT" evidence="7">
    <location>
        <begin position="65"/>
        <end position="179"/>
    </location>
</feature>
<evidence type="ECO:0000313" key="9">
    <source>
        <dbReference type="Proteomes" id="UP000190092"/>
    </source>
</evidence>
<dbReference type="InterPro" id="IPR032816">
    <property type="entry name" value="VTT_dom"/>
</dbReference>
<sequence>MVPLLVVAALFIAFFALGFDHYLTLDSLHDNEAGLRALVARRPLLSAAAFILTYTIAVGLSLPGGAILTMTGGFLFGLWIGAGLSVAGATSGAIVIFLVARLAVGDLLRARAGPFMARMAEGFEKNAFNYLLLLRLVPVFPFWVVNLVPALLGMNTRSYVAATAIGIIPATLAFAAVGDGLGLYFSAGSRVPLSEVFTPEMISLRLGLALLALLPMVARWAMRRWRR</sequence>
<dbReference type="OrthoDB" id="9779114at2"/>
<evidence type="ECO:0000256" key="4">
    <source>
        <dbReference type="ARBA" id="ARBA00022989"/>
    </source>
</evidence>
<gene>
    <name evidence="8" type="ORF">SAMN02745126_04475</name>
</gene>
<dbReference type="Pfam" id="PF09335">
    <property type="entry name" value="VTT_dom"/>
    <property type="match status" value="1"/>
</dbReference>
<keyword evidence="4 6" id="KW-1133">Transmembrane helix</keyword>
<feature type="transmembrane region" description="Helical" evidence="6">
    <location>
        <begin position="127"/>
        <end position="152"/>
    </location>
</feature>
<dbReference type="STRING" id="225324.SAMN02745126_04475"/>
<dbReference type="PANTHER" id="PTHR12677">
    <property type="entry name" value="GOLGI APPARATUS MEMBRANE PROTEIN TVP38-RELATED"/>
    <property type="match status" value="1"/>
</dbReference>
<keyword evidence="5 6" id="KW-0472">Membrane</keyword>
<evidence type="ECO:0000256" key="6">
    <source>
        <dbReference type="RuleBase" id="RU366058"/>
    </source>
</evidence>
<feature type="transmembrane region" description="Helical" evidence="6">
    <location>
        <begin position="44"/>
        <end position="62"/>
    </location>
</feature>
<comment type="subcellular location">
    <subcellularLocation>
        <location evidence="1 6">Cell membrane</location>
        <topology evidence="1 6">Multi-pass membrane protein</topology>
    </subcellularLocation>
</comment>
<keyword evidence="2 6" id="KW-1003">Cell membrane</keyword>
<proteinExistence type="inferred from homology"/>
<accession>A0A1T4SAQ1</accession>
<name>A0A1T4SAQ1_9HYPH</name>
<evidence type="ECO:0000256" key="2">
    <source>
        <dbReference type="ARBA" id="ARBA00022475"/>
    </source>
</evidence>
<dbReference type="PANTHER" id="PTHR12677:SF59">
    <property type="entry name" value="GOLGI APPARATUS MEMBRANE PROTEIN TVP38-RELATED"/>
    <property type="match status" value="1"/>
</dbReference>
<evidence type="ECO:0000313" key="8">
    <source>
        <dbReference type="EMBL" id="SKA24968.1"/>
    </source>
</evidence>
<protein>
    <recommendedName>
        <fullName evidence="6">TVP38/TMEM64 family membrane protein</fullName>
    </recommendedName>
</protein>
<keyword evidence="9" id="KW-1185">Reference proteome</keyword>
<evidence type="ECO:0000256" key="1">
    <source>
        <dbReference type="ARBA" id="ARBA00004651"/>
    </source>
</evidence>
<evidence type="ECO:0000256" key="5">
    <source>
        <dbReference type="ARBA" id="ARBA00023136"/>
    </source>
</evidence>
<dbReference type="EMBL" id="FUWJ01000007">
    <property type="protein sequence ID" value="SKA24968.1"/>
    <property type="molecule type" value="Genomic_DNA"/>
</dbReference>
<comment type="similarity">
    <text evidence="6">Belongs to the TVP38/TMEM64 family.</text>
</comment>
<evidence type="ECO:0000256" key="3">
    <source>
        <dbReference type="ARBA" id="ARBA00022692"/>
    </source>
</evidence>
<feature type="transmembrane region" description="Helical" evidence="6">
    <location>
        <begin position="74"/>
        <end position="100"/>
    </location>
</feature>
<reference evidence="9" key="1">
    <citation type="submission" date="2017-02" db="EMBL/GenBank/DDBJ databases">
        <authorList>
            <person name="Varghese N."/>
            <person name="Submissions S."/>
        </authorList>
    </citation>
    <scope>NUCLEOTIDE SEQUENCE [LARGE SCALE GENOMIC DNA]</scope>
    <source>
        <strain evidence="9">ATCC 27094</strain>
    </source>
</reference>